<protein>
    <submittedName>
        <fullName evidence="1">Uncharacterized protein</fullName>
    </submittedName>
</protein>
<dbReference type="EMBL" id="CM042012">
    <property type="protein sequence ID" value="KAI3749521.1"/>
    <property type="molecule type" value="Genomic_DNA"/>
</dbReference>
<comment type="caution">
    <text evidence="1">The sequence shown here is derived from an EMBL/GenBank/DDBJ whole genome shotgun (WGS) entry which is preliminary data.</text>
</comment>
<sequence>MMKKNSIETGNEADSQEANHYINSLNPRLKHFSDRLLDIIATGDLDTFFPAATREYAPLVEEAVEVSSIEYEPSEHDILLDSPLKLTETRARNKRHVQGTIELLSCIIFVRADELETALMEIVILGFCAGGEEQKASSISILHLHWVACGVPFLFVGTPLIFSVIFKSMKAFRPPINATAASLITSRTKNPSRMDHGGGASRDRGKEGQGGEDEVKYRGVRRRPWGKYAAEIRDPNKQGVRVWLGTFATAEEAARAYDRAAFDMRGHMAVLNFPAEYPPTFSAAAYNASTMAATSSSSMATREIIEFECLDDKLLEDLLDYDNAKSKK</sequence>
<accession>A0ACB9DST3</accession>
<keyword evidence="2" id="KW-1185">Reference proteome</keyword>
<reference evidence="2" key="1">
    <citation type="journal article" date="2022" name="Mol. Ecol. Resour.">
        <title>The genomes of chicory, endive, great burdock and yacon provide insights into Asteraceae palaeo-polyploidization history and plant inulin production.</title>
        <authorList>
            <person name="Fan W."/>
            <person name="Wang S."/>
            <person name="Wang H."/>
            <person name="Wang A."/>
            <person name="Jiang F."/>
            <person name="Liu H."/>
            <person name="Zhao H."/>
            <person name="Xu D."/>
            <person name="Zhang Y."/>
        </authorList>
    </citation>
    <scope>NUCLEOTIDE SEQUENCE [LARGE SCALE GENOMIC DNA]</scope>
    <source>
        <strain evidence="2">cv. Punajuju</strain>
    </source>
</reference>
<reference evidence="1 2" key="2">
    <citation type="journal article" date="2022" name="Mol. Ecol. Resour.">
        <title>The genomes of chicory, endive, great burdock and yacon provide insights into Asteraceae paleo-polyploidization history and plant inulin production.</title>
        <authorList>
            <person name="Fan W."/>
            <person name="Wang S."/>
            <person name="Wang H."/>
            <person name="Wang A."/>
            <person name="Jiang F."/>
            <person name="Liu H."/>
            <person name="Zhao H."/>
            <person name="Xu D."/>
            <person name="Zhang Y."/>
        </authorList>
    </citation>
    <scope>NUCLEOTIDE SEQUENCE [LARGE SCALE GENOMIC DNA]</scope>
    <source>
        <strain evidence="2">cv. Punajuju</strain>
        <tissue evidence="1">Leaves</tissue>
    </source>
</reference>
<organism evidence="1 2">
    <name type="scientific">Cichorium intybus</name>
    <name type="common">Chicory</name>
    <dbReference type="NCBI Taxonomy" id="13427"/>
    <lineage>
        <taxon>Eukaryota</taxon>
        <taxon>Viridiplantae</taxon>
        <taxon>Streptophyta</taxon>
        <taxon>Embryophyta</taxon>
        <taxon>Tracheophyta</taxon>
        <taxon>Spermatophyta</taxon>
        <taxon>Magnoliopsida</taxon>
        <taxon>eudicotyledons</taxon>
        <taxon>Gunneridae</taxon>
        <taxon>Pentapetalae</taxon>
        <taxon>asterids</taxon>
        <taxon>campanulids</taxon>
        <taxon>Asterales</taxon>
        <taxon>Asteraceae</taxon>
        <taxon>Cichorioideae</taxon>
        <taxon>Cichorieae</taxon>
        <taxon>Cichoriinae</taxon>
        <taxon>Cichorium</taxon>
    </lineage>
</organism>
<dbReference type="Proteomes" id="UP001055811">
    <property type="component" value="Linkage Group LG04"/>
</dbReference>
<name>A0ACB9DST3_CICIN</name>
<evidence type="ECO:0000313" key="1">
    <source>
        <dbReference type="EMBL" id="KAI3749521.1"/>
    </source>
</evidence>
<proteinExistence type="predicted"/>
<evidence type="ECO:0000313" key="2">
    <source>
        <dbReference type="Proteomes" id="UP001055811"/>
    </source>
</evidence>
<gene>
    <name evidence="1" type="ORF">L2E82_20135</name>
</gene>